<sequence length="70" mass="7711">MGPAGLCLKAMERSNSLVVLIVRSNSRMKLEPYKVALAKVTPHLLAFPRGCNNTRTRTRDIATTITIVSQ</sequence>
<reference evidence="1" key="1">
    <citation type="submission" date="2018-02" db="EMBL/GenBank/DDBJ databases">
        <title>Rhizophora mucronata_Transcriptome.</title>
        <authorList>
            <person name="Meera S.P."/>
            <person name="Sreeshan A."/>
            <person name="Augustine A."/>
        </authorList>
    </citation>
    <scope>NUCLEOTIDE SEQUENCE</scope>
    <source>
        <tissue evidence="1">Leaf</tissue>
    </source>
</reference>
<accession>A0A2P2QQY3</accession>
<evidence type="ECO:0000313" key="1">
    <source>
        <dbReference type="EMBL" id="MBX69383.1"/>
    </source>
</evidence>
<organism evidence="1">
    <name type="scientific">Rhizophora mucronata</name>
    <name type="common">Asiatic mangrove</name>
    <dbReference type="NCBI Taxonomy" id="61149"/>
    <lineage>
        <taxon>Eukaryota</taxon>
        <taxon>Viridiplantae</taxon>
        <taxon>Streptophyta</taxon>
        <taxon>Embryophyta</taxon>
        <taxon>Tracheophyta</taxon>
        <taxon>Spermatophyta</taxon>
        <taxon>Magnoliopsida</taxon>
        <taxon>eudicotyledons</taxon>
        <taxon>Gunneridae</taxon>
        <taxon>Pentapetalae</taxon>
        <taxon>rosids</taxon>
        <taxon>fabids</taxon>
        <taxon>Malpighiales</taxon>
        <taxon>Rhizophoraceae</taxon>
        <taxon>Rhizophora</taxon>
    </lineage>
</organism>
<dbReference type="AlphaFoldDB" id="A0A2P2QQY3"/>
<protein>
    <submittedName>
        <fullName evidence="1">Uncharacterized protein</fullName>
    </submittedName>
</protein>
<name>A0A2P2QQY3_RHIMU</name>
<proteinExistence type="predicted"/>
<dbReference type="EMBL" id="GGEC01088899">
    <property type="protein sequence ID" value="MBX69383.1"/>
    <property type="molecule type" value="Transcribed_RNA"/>
</dbReference>